<proteinExistence type="predicted"/>
<keyword evidence="1" id="KW-1133">Transmembrane helix</keyword>
<evidence type="ECO:0000259" key="2">
    <source>
        <dbReference type="Pfam" id="PF14237"/>
    </source>
</evidence>
<dbReference type="InterPro" id="IPR025640">
    <property type="entry name" value="GYF_2"/>
</dbReference>
<dbReference type="AlphaFoldDB" id="A0A4Q1CD02"/>
<dbReference type="Pfam" id="PF14237">
    <property type="entry name" value="GYF_2"/>
    <property type="match status" value="1"/>
</dbReference>
<comment type="caution">
    <text evidence="3">The sequence shown here is derived from an EMBL/GenBank/DDBJ whole genome shotgun (WGS) entry which is preliminary data.</text>
</comment>
<dbReference type="Proteomes" id="UP000290218">
    <property type="component" value="Unassembled WGS sequence"/>
</dbReference>
<feature type="transmembrane region" description="Helical" evidence="1">
    <location>
        <begin position="159"/>
        <end position="180"/>
    </location>
</feature>
<dbReference type="RefSeq" id="WP_129048231.1">
    <property type="nucleotide sequence ID" value="NZ_SDHX01000001.1"/>
</dbReference>
<reference evidence="3 4" key="1">
    <citation type="submission" date="2019-01" db="EMBL/GenBank/DDBJ databases">
        <title>Lacunisphaera sp. strain TWA-58.</title>
        <authorList>
            <person name="Chen W.-M."/>
        </authorList>
    </citation>
    <scope>NUCLEOTIDE SEQUENCE [LARGE SCALE GENOMIC DNA]</scope>
    <source>
        <strain evidence="3 4">TWA-58</strain>
    </source>
</reference>
<evidence type="ECO:0000313" key="3">
    <source>
        <dbReference type="EMBL" id="RXK56866.1"/>
    </source>
</evidence>
<dbReference type="OrthoDB" id="190307at2"/>
<evidence type="ECO:0000256" key="1">
    <source>
        <dbReference type="SAM" id="Phobius"/>
    </source>
</evidence>
<feature type="transmembrane region" description="Helical" evidence="1">
    <location>
        <begin position="121"/>
        <end position="139"/>
    </location>
</feature>
<name>A0A4Q1CD02_9BACT</name>
<keyword evidence="1" id="KW-0472">Membrane</keyword>
<keyword evidence="1" id="KW-0812">Transmembrane</keyword>
<feature type="transmembrane region" description="Helical" evidence="1">
    <location>
        <begin position="215"/>
        <end position="248"/>
    </location>
</feature>
<keyword evidence="4" id="KW-1185">Reference proteome</keyword>
<dbReference type="EMBL" id="SDHX01000001">
    <property type="protein sequence ID" value="RXK56866.1"/>
    <property type="molecule type" value="Genomic_DNA"/>
</dbReference>
<accession>A0A4Q1CD02</accession>
<evidence type="ECO:0000313" key="4">
    <source>
        <dbReference type="Proteomes" id="UP000290218"/>
    </source>
</evidence>
<gene>
    <name evidence="3" type="ORF">ESB00_13655</name>
</gene>
<feature type="domain" description="GYF" evidence="2">
    <location>
        <begin position="12"/>
        <end position="57"/>
    </location>
</feature>
<feature type="transmembrane region" description="Helical" evidence="1">
    <location>
        <begin position="187"/>
        <end position="209"/>
    </location>
</feature>
<protein>
    <submittedName>
        <fullName evidence="3">DUF4339 domain-containing protein</fullName>
    </submittedName>
</protein>
<sequence>MANQEIYVRGVNDTEARGPFTVEQLVSLVEAGQVTQETYFYDATTEQWLLLTANPELKAALWPEKKKMGFKHHEFKVVNQEKTDSAPPITVQQFLDAAEGKTEDTKGKKDKGEIMMNAAQWGTRAAGLISIASAVALVLPGIEGLTSMDFGKIMQTPGVMLGVVDLVIGVLLFLGVIQIYPFVRFRAVFGLGFLGFVFMTQGQLTPMIAVAAGSAGLYFCTIFLSYVPLAVAALLGLGGMAMLATMAYV</sequence>
<organism evidence="3 4">
    <name type="scientific">Oleiharenicola lentus</name>
    <dbReference type="NCBI Taxonomy" id="2508720"/>
    <lineage>
        <taxon>Bacteria</taxon>
        <taxon>Pseudomonadati</taxon>
        <taxon>Verrucomicrobiota</taxon>
        <taxon>Opitutia</taxon>
        <taxon>Opitutales</taxon>
        <taxon>Opitutaceae</taxon>
        <taxon>Oleiharenicola</taxon>
    </lineage>
</organism>